<keyword evidence="1" id="KW-1133">Transmembrane helix</keyword>
<evidence type="ECO:0000313" key="2">
    <source>
        <dbReference type="EMBL" id="OTF79705.1"/>
    </source>
</evidence>
<keyword evidence="1" id="KW-0812">Transmembrane</keyword>
<name>A0A1Y3BKK9_EURMA</name>
<gene>
    <name evidence="2" type="ORF">BLA29_008986</name>
</gene>
<keyword evidence="1" id="KW-0472">Membrane</keyword>
<proteinExistence type="predicted"/>
<organism evidence="2 3">
    <name type="scientific">Euroglyphus maynei</name>
    <name type="common">Mayne's house dust mite</name>
    <dbReference type="NCBI Taxonomy" id="6958"/>
    <lineage>
        <taxon>Eukaryota</taxon>
        <taxon>Metazoa</taxon>
        <taxon>Ecdysozoa</taxon>
        <taxon>Arthropoda</taxon>
        <taxon>Chelicerata</taxon>
        <taxon>Arachnida</taxon>
        <taxon>Acari</taxon>
        <taxon>Acariformes</taxon>
        <taxon>Sarcoptiformes</taxon>
        <taxon>Astigmata</taxon>
        <taxon>Psoroptidia</taxon>
        <taxon>Analgoidea</taxon>
        <taxon>Pyroglyphidae</taxon>
        <taxon>Pyroglyphinae</taxon>
        <taxon>Euroglyphus</taxon>
    </lineage>
</organism>
<protein>
    <submittedName>
        <fullName evidence="2">Uncharacterized protein</fullName>
    </submittedName>
</protein>
<feature type="transmembrane region" description="Helical" evidence="1">
    <location>
        <begin position="29"/>
        <end position="48"/>
    </location>
</feature>
<dbReference type="EMBL" id="MUJZ01021816">
    <property type="protein sequence ID" value="OTF79705.1"/>
    <property type="molecule type" value="Genomic_DNA"/>
</dbReference>
<sequence>MRKIFQINGHIDNVQQQQKSSSSLMDNSLGILSIFRYYSKFMLIFYYYSSVHMHIMKHI</sequence>
<evidence type="ECO:0000313" key="3">
    <source>
        <dbReference type="Proteomes" id="UP000194236"/>
    </source>
</evidence>
<dbReference type="Proteomes" id="UP000194236">
    <property type="component" value="Unassembled WGS sequence"/>
</dbReference>
<dbReference type="AlphaFoldDB" id="A0A1Y3BKK9"/>
<evidence type="ECO:0000256" key="1">
    <source>
        <dbReference type="SAM" id="Phobius"/>
    </source>
</evidence>
<keyword evidence="3" id="KW-1185">Reference proteome</keyword>
<comment type="caution">
    <text evidence="2">The sequence shown here is derived from an EMBL/GenBank/DDBJ whole genome shotgun (WGS) entry which is preliminary data.</text>
</comment>
<accession>A0A1Y3BKK9</accession>
<reference evidence="2 3" key="1">
    <citation type="submission" date="2017-03" db="EMBL/GenBank/DDBJ databases">
        <title>Genome Survey of Euroglyphus maynei.</title>
        <authorList>
            <person name="Arlian L.G."/>
            <person name="Morgan M.S."/>
            <person name="Rider S.D."/>
        </authorList>
    </citation>
    <scope>NUCLEOTIDE SEQUENCE [LARGE SCALE GENOMIC DNA]</scope>
    <source>
        <strain evidence="2">Arlian Lab</strain>
        <tissue evidence="2">Whole body</tissue>
    </source>
</reference>